<dbReference type="InterPro" id="IPR052225">
    <property type="entry name" value="Ser/Arg_repetitive_matrix"/>
</dbReference>
<evidence type="ECO:0000313" key="6">
    <source>
        <dbReference type="Proteomes" id="UP001219355"/>
    </source>
</evidence>
<gene>
    <name evidence="5" type="ORF">PRK78_005485</name>
</gene>
<protein>
    <recommendedName>
        <fullName evidence="4">PWI domain-containing protein</fullName>
    </recommendedName>
</protein>
<dbReference type="GO" id="GO:0006397">
    <property type="term" value="P:mRNA processing"/>
    <property type="evidence" value="ECO:0007669"/>
    <property type="project" value="UniProtKB-KW"/>
</dbReference>
<keyword evidence="2" id="KW-0175">Coiled coil</keyword>
<dbReference type="GO" id="GO:0005681">
    <property type="term" value="C:spliceosomal complex"/>
    <property type="evidence" value="ECO:0007669"/>
    <property type="project" value="TreeGrafter"/>
</dbReference>
<feature type="region of interest" description="Disordered" evidence="3">
    <location>
        <begin position="151"/>
        <end position="202"/>
    </location>
</feature>
<evidence type="ECO:0000256" key="1">
    <source>
        <dbReference type="ARBA" id="ARBA00022664"/>
    </source>
</evidence>
<reference evidence="5" key="1">
    <citation type="submission" date="2023-03" db="EMBL/GenBank/DDBJ databases">
        <title>Emydomyces testavorans Genome Sequence.</title>
        <authorList>
            <person name="Hoyer L."/>
        </authorList>
    </citation>
    <scope>NUCLEOTIDE SEQUENCE</scope>
    <source>
        <strain evidence="5">16-2883</strain>
    </source>
</reference>
<dbReference type="SUPFAM" id="SSF101233">
    <property type="entry name" value="PWI domain"/>
    <property type="match status" value="1"/>
</dbReference>
<proteinExistence type="predicted"/>
<sequence>MATNVDAKLLKQTKFPPEFNTKVDMTKVNVEVMKKWIAGKISDILGNEDDVVIELCFNLLEGSRFPNIKHLQIQLTGFLDKDTPKFCKDLWNLCISAQNNPQGVPKELLEAKKLELIQEKLDAEKAAEEVRRQKEEELAREREVEAIRRREREERGRRGRNRGRAGSRDFGRRNHRDSRSPPPRRRSPDRYRRPRGDTYAPTEGEEALSIVVIDQDLVLNHLAHVLLEHPEASPVPCLHVIAEANGREDIRAAPLPTPLLVRAHRRDTRGQGVQGAAVAEVGGEDHHLTNLQKTEENPELMLPRILSFAIIAGLVEAERADIPSLDAPPVEPGPALEAHLRITLDPAAPAVAAMAPSERGISLLKDMLPLPGDSAKALQSPHPQTSQKRRLIRKKSKESAYLLCVTVNLPKGLVLRRNL</sequence>
<accession>A0AAF0DKB7</accession>
<dbReference type="EMBL" id="CP120629">
    <property type="protein sequence ID" value="WEW60003.1"/>
    <property type="molecule type" value="Genomic_DNA"/>
</dbReference>
<feature type="domain" description="PWI" evidence="4">
    <location>
        <begin position="12"/>
        <end position="111"/>
    </location>
</feature>
<evidence type="ECO:0000259" key="4">
    <source>
        <dbReference type="PROSITE" id="PS51025"/>
    </source>
</evidence>
<dbReference type="PANTHER" id="PTHR23148:SF0">
    <property type="entry name" value="SERINE_ARGININE REPETITIVE MATRIX PROTEIN 1"/>
    <property type="match status" value="1"/>
</dbReference>
<name>A0AAF0DKB7_9EURO</name>
<feature type="coiled-coil region" evidence="2">
    <location>
        <begin position="106"/>
        <end position="144"/>
    </location>
</feature>
<dbReference type="GO" id="GO:0048024">
    <property type="term" value="P:regulation of mRNA splicing, via spliceosome"/>
    <property type="evidence" value="ECO:0007669"/>
    <property type="project" value="TreeGrafter"/>
</dbReference>
<evidence type="ECO:0000313" key="5">
    <source>
        <dbReference type="EMBL" id="WEW60003.1"/>
    </source>
</evidence>
<dbReference type="PROSITE" id="PS51025">
    <property type="entry name" value="PWI"/>
    <property type="match status" value="1"/>
</dbReference>
<dbReference type="Gene3D" id="1.20.1390.10">
    <property type="entry name" value="PWI domain"/>
    <property type="match status" value="1"/>
</dbReference>
<dbReference type="SMART" id="SM00311">
    <property type="entry name" value="PWI"/>
    <property type="match status" value="1"/>
</dbReference>
<evidence type="ECO:0000256" key="3">
    <source>
        <dbReference type="SAM" id="MobiDB-lite"/>
    </source>
</evidence>
<keyword evidence="1" id="KW-0507">mRNA processing</keyword>
<dbReference type="Proteomes" id="UP001219355">
    <property type="component" value="Chromosome 3"/>
</dbReference>
<dbReference type="InterPro" id="IPR036483">
    <property type="entry name" value="PWI_dom_sf"/>
</dbReference>
<feature type="compositionally biased region" description="Basic and acidic residues" evidence="3">
    <location>
        <begin position="186"/>
        <end position="196"/>
    </location>
</feature>
<dbReference type="InterPro" id="IPR002483">
    <property type="entry name" value="PWI_dom"/>
</dbReference>
<dbReference type="Pfam" id="PF01480">
    <property type="entry name" value="PWI"/>
    <property type="match status" value="1"/>
</dbReference>
<dbReference type="GO" id="GO:0003723">
    <property type="term" value="F:RNA binding"/>
    <property type="evidence" value="ECO:0007669"/>
    <property type="project" value="TreeGrafter"/>
</dbReference>
<organism evidence="5 6">
    <name type="scientific">Emydomyces testavorans</name>
    <dbReference type="NCBI Taxonomy" id="2070801"/>
    <lineage>
        <taxon>Eukaryota</taxon>
        <taxon>Fungi</taxon>
        <taxon>Dikarya</taxon>
        <taxon>Ascomycota</taxon>
        <taxon>Pezizomycotina</taxon>
        <taxon>Eurotiomycetes</taxon>
        <taxon>Eurotiomycetidae</taxon>
        <taxon>Onygenales</taxon>
        <taxon>Nannizziopsiaceae</taxon>
        <taxon>Emydomyces</taxon>
    </lineage>
</organism>
<keyword evidence="6" id="KW-1185">Reference proteome</keyword>
<dbReference type="AlphaFoldDB" id="A0AAF0DKB7"/>
<dbReference type="PANTHER" id="PTHR23148">
    <property type="entry name" value="SERINE/ARGININE REGULATED NUCLEAR MATRIX PROTEIN"/>
    <property type="match status" value="1"/>
</dbReference>
<evidence type="ECO:0000256" key="2">
    <source>
        <dbReference type="SAM" id="Coils"/>
    </source>
</evidence>